<reference evidence="2" key="1">
    <citation type="journal article" date="2017" name="Nature">
        <title>The sunflower genome provides insights into oil metabolism, flowering and Asterid evolution.</title>
        <authorList>
            <person name="Badouin H."/>
            <person name="Gouzy J."/>
            <person name="Grassa C.J."/>
            <person name="Murat F."/>
            <person name="Staton S.E."/>
            <person name="Cottret L."/>
            <person name="Lelandais-Briere C."/>
            <person name="Owens G.L."/>
            <person name="Carrere S."/>
            <person name="Mayjonade B."/>
            <person name="Legrand L."/>
            <person name="Gill N."/>
            <person name="Kane N.C."/>
            <person name="Bowers J.E."/>
            <person name="Hubner S."/>
            <person name="Bellec A."/>
            <person name="Berard A."/>
            <person name="Berges H."/>
            <person name="Blanchet N."/>
            <person name="Boniface M.C."/>
            <person name="Brunel D."/>
            <person name="Catrice O."/>
            <person name="Chaidir N."/>
            <person name="Claudel C."/>
            <person name="Donnadieu C."/>
            <person name="Faraut T."/>
            <person name="Fievet G."/>
            <person name="Helmstetter N."/>
            <person name="King M."/>
            <person name="Knapp S.J."/>
            <person name="Lai Z."/>
            <person name="Le Paslier M.C."/>
            <person name="Lippi Y."/>
            <person name="Lorenzon L."/>
            <person name="Mandel J.R."/>
            <person name="Marage G."/>
            <person name="Marchand G."/>
            <person name="Marquand E."/>
            <person name="Bret-Mestries E."/>
            <person name="Morien E."/>
            <person name="Nambeesan S."/>
            <person name="Nguyen T."/>
            <person name="Pegot-Espagnet P."/>
            <person name="Pouilly N."/>
            <person name="Raftis F."/>
            <person name="Sallet E."/>
            <person name="Schiex T."/>
            <person name="Thomas J."/>
            <person name="Vandecasteele C."/>
            <person name="Vares D."/>
            <person name="Vear F."/>
            <person name="Vautrin S."/>
            <person name="Crespi M."/>
            <person name="Mangin B."/>
            <person name="Burke J.M."/>
            <person name="Salse J."/>
            <person name="Munos S."/>
            <person name="Vincourt P."/>
            <person name="Rieseberg L.H."/>
            <person name="Langlade N.B."/>
        </authorList>
    </citation>
    <scope>NUCLEOTIDE SEQUENCE</scope>
    <source>
        <tissue evidence="2">Leaves</tissue>
    </source>
</reference>
<dbReference type="EMBL" id="MNCJ02000328">
    <property type="protein sequence ID" value="KAF5772132.1"/>
    <property type="molecule type" value="Genomic_DNA"/>
</dbReference>
<dbReference type="AlphaFoldDB" id="A0A9K3EEM1"/>
<proteinExistence type="predicted"/>
<name>A0A9K3EEM1_HELAN</name>
<reference evidence="2" key="2">
    <citation type="submission" date="2020-06" db="EMBL/GenBank/DDBJ databases">
        <title>Helianthus annuus Genome sequencing and assembly Release 2.</title>
        <authorList>
            <person name="Gouzy J."/>
            <person name="Langlade N."/>
            <person name="Munos S."/>
        </authorList>
    </citation>
    <scope>NUCLEOTIDE SEQUENCE</scope>
    <source>
        <tissue evidence="2">Leaves</tissue>
    </source>
</reference>
<keyword evidence="3" id="KW-1185">Reference proteome</keyword>
<gene>
    <name evidence="2" type="ORF">HanXRQr2_Chr13g0573171</name>
</gene>
<evidence type="ECO:0000313" key="3">
    <source>
        <dbReference type="Proteomes" id="UP000215914"/>
    </source>
</evidence>
<feature type="compositionally biased region" description="Basic and acidic residues" evidence="1">
    <location>
        <begin position="163"/>
        <end position="174"/>
    </location>
</feature>
<evidence type="ECO:0000313" key="2">
    <source>
        <dbReference type="EMBL" id="KAF5772132.1"/>
    </source>
</evidence>
<organism evidence="2 3">
    <name type="scientific">Helianthus annuus</name>
    <name type="common">Common sunflower</name>
    <dbReference type="NCBI Taxonomy" id="4232"/>
    <lineage>
        <taxon>Eukaryota</taxon>
        <taxon>Viridiplantae</taxon>
        <taxon>Streptophyta</taxon>
        <taxon>Embryophyta</taxon>
        <taxon>Tracheophyta</taxon>
        <taxon>Spermatophyta</taxon>
        <taxon>Magnoliopsida</taxon>
        <taxon>eudicotyledons</taxon>
        <taxon>Gunneridae</taxon>
        <taxon>Pentapetalae</taxon>
        <taxon>asterids</taxon>
        <taxon>campanulids</taxon>
        <taxon>Asterales</taxon>
        <taxon>Asteraceae</taxon>
        <taxon>Asteroideae</taxon>
        <taxon>Heliantheae alliance</taxon>
        <taxon>Heliantheae</taxon>
        <taxon>Helianthus</taxon>
    </lineage>
</organism>
<dbReference type="Gramene" id="mRNA:HanXRQr2_Chr13g0573171">
    <property type="protein sequence ID" value="CDS:HanXRQr2_Chr13g0573171.1"/>
    <property type="gene ID" value="HanXRQr2_Chr13g0573171"/>
</dbReference>
<protein>
    <submittedName>
        <fullName evidence="2">Uncharacterized protein</fullName>
    </submittedName>
</protein>
<accession>A0A9K3EEM1</accession>
<evidence type="ECO:0000256" key="1">
    <source>
        <dbReference type="SAM" id="MobiDB-lite"/>
    </source>
</evidence>
<feature type="region of interest" description="Disordered" evidence="1">
    <location>
        <begin position="147"/>
        <end position="174"/>
    </location>
</feature>
<sequence>MGFSGQVNGKYLKSMFSRPYKFLVHCVLHALSHRKGAYDEPSDYIMNIFTCLVLNRPYNISQVIFDHMVDNIRGEKYIMYPRFIQMLIDDPVRDLLKDPADKLKLHHIKSETLSRLSQYKGLKKDEPEPRAKRMICMIENQNYVAPENDAWRHENNNSEDDTDSLREIHEKKLR</sequence>
<comment type="caution">
    <text evidence="2">The sequence shown here is derived from an EMBL/GenBank/DDBJ whole genome shotgun (WGS) entry which is preliminary data.</text>
</comment>
<dbReference type="Proteomes" id="UP000215914">
    <property type="component" value="Unassembled WGS sequence"/>
</dbReference>